<sequence length="483" mass="51716">MVARTAGHPLTKETVMNTQHYDLIAIGGGSGGLAVAEKAASFGKKVAIIEGSKMGGTCVNNGCVPKKVMWYAANLAHAVDDANDFGIPATRGKTDWHKLVTGRQNYISNINNYWDGYVADSGIDHINGYARFVDAKRIDVNGIEYTAEHIVISTGGQPIVPPLPGAELGITSDGFCELDEQPENVAVIGGGYIAVELAGVLRALGSQVSVIALEDRIMERFDPMISDVLQTEMEKQGIHVHCNFQASELAQRSDGITISSVDGQRLQGFDTVIWAVGRSPNTRQLNLDTAGVHVERRGIIPVDEFENTNVGGIYAIGDITGKAALTPVAIDAGRKLAERLFKEKPGSKTDYANIPSVVFSHPPIGTVGITEAEARDEHGYDVTVYQADFTPMRHALSPHGVTTAMKLVCAGKDEKVVGVHIIGDNADEMLQGFAVAVKMGATKADFDSTMAIHPTSSEELVTMKSATPVHHDVDEGLEWREAS</sequence>
<dbReference type="InterPro" id="IPR036188">
    <property type="entry name" value="FAD/NAD-bd_sf"/>
</dbReference>
<keyword evidence="5 11" id="KW-0560">Oxidoreductase</keyword>
<dbReference type="GO" id="GO:0050660">
    <property type="term" value="F:flavin adenine dinucleotide binding"/>
    <property type="evidence" value="ECO:0007669"/>
    <property type="project" value="InterPro"/>
</dbReference>
<evidence type="ECO:0000256" key="1">
    <source>
        <dbReference type="ARBA" id="ARBA00007532"/>
    </source>
</evidence>
<dbReference type="InterPro" id="IPR023753">
    <property type="entry name" value="FAD/NAD-binding_dom"/>
</dbReference>
<comment type="caution">
    <text evidence="14">The sequence shown here is derived from an EMBL/GenBank/DDBJ whole genome shotgun (WGS) entry which is preliminary data.</text>
</comment>
<dbReference type="eggNOG" id="COG1249">
    <property type="taxonomic scope" value="Bacteria"/>
</dbReference>
<dbReference type="PANTHER" id="PTHR42737">
    <property type="entry name" value="GLUTATHIONE REDUCTASE"/>
    <property type="match status" value="1"/>
</dbReference>
<reference evidence="14 15" key="1">
    <citation type="journal article" date="2014" name="BMC Genomics">
        <title>The genome of the intracellular bacterium of the coastal bivalve, Solemya velum: a blueprint for thriving in and out of symbiosis.</title>
        <authorList>
            <person name="Dmytrenko O."/>
            <person name="Russell S.L."/>
            <person name="Loo W.T."/>
            <person name="Fontanez K.M."/>
            <person name="Liao L."/>
            <person name="Roeselers G."/>
            <person name="Sharma R."/>
            <person name="Stewart F.J."/>
            <person name="Newton I.L."/>
            <person name="Woyke T."/>
            <person name="Wu D."/>
            <person name="Lang J.M."/>
            <person name="Eisen J.A."/>
            <person name="Cavanaugh C.M."/>
        </authorList>
    </citation>
    <scope>NUCLEOTIDE SEQUENCE [LARGE SCALE GENOMIC DNA]</scope>
    <source>
        <strain evidence="14 15">WH</strain>
    </source>
</reference>
<dbReference type="InterPro" id="IPR001100">
    <property type="entry name" value="Pyr_nuc-diS_OxRdtase"/>
</dbReference>
<dbReference type="NCBIfam" id="TIGR01421">
    <property type="entry name" value="gluta_reduc_1"/>
    <property type="match status" value="1"/>
</dbReference>
<dbReference type="FunFam" id="3.50.50.60:FF:000235">
    <property type="entry name" value="Glutathione reductase"/>
    <property type="match status" value="1"/>
</dbReference>
<feature type="disulfide bond" description="Redox-active" evidence="10">
    <location>
        <begin position="58"/>
        <end position="63"/>
    </location>
</feature>
<dbReference type="GO" id="GO:0005829">
    <property type="term" value="C:cytosol"/>
    <property type="evidence" value="ECO:0007669"/>
    <property type="project" value="TreeGrafter"/>
</dbReference>
<dbReference type="GO" id="GO:0045454">
    <property type="term" value="P:cell redox homeostasis"/>
    <property type="evidence" value="ECO:0007669"/>
    <property type="project" value="InterPro"/>
</dbReference>
<feature type="domain" description="FAD/NAD(P)-binding" evidence="13">
    <location>
        <begin position="21"/>
        <end position="333"/>
    </location>
</feature>
<dbReference type="Gene3D" id="3.50.50.60">
    <property type="entry name" value="FAD/NAD(P)-binding domain"/>
    <property type="match status" value="2"/>
</dbReference>
<evidence type="ECO:0000256" key="9">
    <source>
        <dbReference type="PIRSR" id="PIRSR000350-3"/>
    </source>
</evidence>
<dbReference type="PRINTS" id="PR00368">
    <property type="entry name" value="FADPNR"/>
</dbReference>
<dbReference type="AlphaFoldDB" id="A0A0B0HAW1"/>
<dbReference type="Pfam" id="PF02852">
    <property type="entry name" value="Pyr_redox_dim"/>
    <property type="match status" value="1"/>
</dbReference>
<feature type="binding site" evidence="9">
    <location>
        <position position="318"/>
    </location>
    <ligand>
        <name>FAD</name>
        <dbReference type="ChEBI" id="CHEBI:57692"/>
    </ligand>
</feature>
<dbReference type="SUPFAM" id="SSF51905">
    <property type="entry name" value="FAD/NAD(P)-binding domain"/>
    <property type="match status" value="1"/>
</dbReference>
<dbReference type="PIRSF" id="PIRSF000350">
    <property type="entry name" value="Mercury_reductase_MerA"/>
    <property type="match status" value="1"/>
</dbReference>
<dbReference type="EC" id="1.8.1.7" evidence="14"/>
<keyword evidence="15" id="KW-1185">Reference proteome</keyword>
<keyword evidence="4 9" id="KW-0274">FAD</keyword>
<protein>
    <submittedName>
        <fullName evidence="14">NADPH-glutathione reductase</fullName>
        <ecNumber evidence="14">1.8.1.7</ecNumber>
    </submittedName>
</protein>
<evidence type="ECO:0000256" key="3">
    <source>
        <dbReference type="ARBA" id="ARBA00022630"/>
    </source>
</evidence>
<feature type="binding site" evidence="9">
    <location>
        <begin position="189"/>
        <end position="196"/>
    </location>
    <ligand>
        <name>NAD(+)</name>
        <dbReference type="ChEBI" id="CHEBI:57540"/>
    </ligand>
</feature>
<keyword evidence="9" id="KW-0520">NAD</keyword>
<dbReference type="PROSITE" id="PS00076">
    <property type="entry name" value="PYRIDINE_REDOX_1"/>
    <property type="match status" value="1"/>
</dbReference>
<evidence type="ECO:0000259" key="12">
    <source>
        <dbReference type="Pfam" id="PF02852"/>
    </source>
</evidence>
<dbReference type="PATRIC" id="fig|2340.3.peg.1226"/>
<feature type="active site" description="Proton acceptor" evidence="8">
    <location>
        <position position="453"/>
    </location>
</feature>
<comment type="subunit">
    <text evidence="2">Homodimer.</text>
</comment>
<dbReference type="GO" id="GO:0050661">
    <property type="term" value="F:NADP binding"/>
    <property type="evidence" value="ECO:0007669"/>
    <property type="project" value="InterPro"/>
</dbReference>
<organism evidence="14 15">
    <name type="scientific">Solemya velum gill symbiont</name>
    <dbReference type="NCBI Taxonomy" id="2340"/>
    <lineage>
        <taxon>Bacteria</taxon>
        <taxon>Pseudomonadati</taxon>
        <taxon>Pseudomonadota</taxon>
        <taxon>Gammaproteobacteria</taxon>
        <taxon>sulfur-oxidizing symbionts</taxon>
    </lineage>
</organism>
<dbReference type="InterPro" id="IPR004099">
    <property type="entry name" value="Pyr_nucl-diS_OxRdtase_dimer"/>
</dbReference>
<dbReference type="EMBL" id="JRAA01000002">
    <property type="protein sequence ID" value="KHF24581.1"/>
    <property type="molecule type" value="Genomic_DNA"/>
</dbReference>
<accession>A0A0B0HAW1</accession>
<keyword evidence="6" id="KW-1015">Disulfide bond</keyword>
<keyword evidence="9" id="KW-0547">Nucleotide-binding</keyword>
<evidence type="ECO:0000256" key="6">
    <source>
        <dbReference type="ARBA" id="ARBA00023157"/>
    </source>
</evidence>
<evidence type="ECO:0000259" key="13">
    <source>
        <dbReference type="Pfam" id="PF07992"/>
    </source>
</evidence>
<dbReference type="FunFam" id="3.30.390.30:FF:000003">
    <property type="entry name" value="Glutathione reductase"/>
    <property type="match status" value="1"/>
</dbReference>
<comment type="similarity">
    <text evidence="1 11">Belongs to the class-I pyridine nucleotide-disulfide oxidoreductase family.</text>
</comment>
<evidence type="ECO:0000313" key="15">
    <source>
        <dbReference type="Proteomes" id="UP000030856"/>
    </source>
</evidence>
<dbReference type="GO" id="GO:0034599">
    <property type="term" value="P:cellular response to oxidative stress"/>
    <property type="evidence" value="ECO:0007669"/>
    <property type="project" value="TreeGrafter"/>
</dbReference>
<dbReference type="STRING" id="2340.JV46_08070"/>
<dbReference type="InterPro" id="IPR006322">
    <property type="entry name" value="Glutathione_Rdtase_euk/bac"/>
</dbReference>
<keyword evidence="7 11" id="KW-0676">Redox-active center</keyword>
<dbReference type="InterPro" id="IPR046952">
    <property type="entry name" value="GSHR/TRXR-like"/>
</dbReference>
<dbReference type="GO" id="GO:0006749">
    <property type="term" value="P:glutathione metabolic process"/>
    <property type="evidence" value="ECO:0007669"/>
    <property type="project" value="InterPro"/>
</dbReference>
<evidence type="ECO:0000256" key="2">
    <source>
        <dbReference type="ARBA" id="ARBA00011738"/>
    </source>
</evidence>
<dbReference type="InterPro" id="IPR012999">
    <property type="entry name" value="Pyr_OxRdtase_I_AS"/>
</dbReference>
<comment type="cofactor">
    <cofactor evidence="9">
        <name>FAD</name>
        <dbReference type="ChEBI" id="CHEBI:57692"/>
    </cofactor>
    <text evidence="9">Binds 1 FAD per subunit.</text>
</comment>
<evidence type="ECO:0000256" key="8">
    <source>
        <dbReference type="PIRSR" id="PIRSR000350-2"/>
    </source>
</evidence>
<dbReference type="Proteomes" id="UP000030856">
    <property type="component" value="Unassembled WGS sequence"/>
</dbReference>
<evidence type="ECO:0000256" key="7">
    <source>
        <dbReference type="ARBA" id="ARBA00023284"/>
    </source>
</evidence>
<feature type="binding site" evidence="9">
    <location>
        <position position="277"/>
    </location>
    <ligand>
        <name>NAD(+)</name>
        <dbReference type="ChEBI" id="CHEBI:57540"/>
    </ligand>
</feature>
<dbReference type="PRINTS" id="PR00411">
    <property type="entry name" value="PNDRDTASEI"/>
</dbReference>
<evidence type="ECO:0000256" key="11">
    <source>
        <dbReference type="RuleBase" id="RU003691"/>
    </source>
</evidence>
<evidence type="ECO:0000256" key="5">
    <source>
        <dbReference type="ARBA" id="ARBA00023002"/>
    </source>
</evidence>
<feature type="domain" description="Pyridine nucleotide-disulphide oxidoreductase dimerisation" evidence="12">
    <location>
        <begin position="354"/>
        <end position="463"/>
    </location>
</feature>
<keyword evidence="3 11" id="KW-0285">Flavoprotein</keyword>
<dbReference type="Pfam" id="PF07992">
    <property type="entry name" value="Pyr_redox_2"/>
    <property type="match status" value="1"/>
</dbReference>
<dbReference type="InterPro" id="IPR016156">
    <property type="entry name" value="FAD/NAD-linked_Rdtase_dimer_sf"/>
</dbReference>
<dbReference type="SUPFAM" id="SSF55424">
    <property type="entry name" value="FAD/NAD-linked reductases, dimerisation (C-terminal) domain"/>
    <property type="match status" value="1"/>
</dbReference>
<dbReference type="Gene3D" id="3.30.390.30">
    <property type="match status" value="1"/>
</dbReference>
<proteinExistence type="inferred from homology"/>
<evidence type="ECO:0000256" key="4">
    <source>
        <dbReference type="ARBA" id="ARBA00022827"/>
    </source>
</evidence>
<feature type="binding site" evidence="9">
    <location>
        <position position="67"/>
    </location>
    <ligand>
        <name>FAD</name>
        <dbReference type="ChEBI" id="CHEBI:57692"/>
    </ligand>
</feature>
<dbReference type="NCBIfam" id="NF004776">
    <property type="entry name" value="PRK06116.1"/>
    <property type="match status" value="1"/>
</dbReference>
<dbReference type="GO" id="GO:0004362">
    <property type="term" value="F:glutathione-disulfide reductase (NADPH) activity"/>
    <property type="evidence" value="ECO:0007669"/>
    <property type="project" value="UniProtKB-EC"/>
</dbReference>
<dbReference type="PANTHER" id="PTHR42737:SF2">
    <property type="entry name" value="GLUTATHIONE REDUCTASE"/>
    <property type="match status" value="1"/>
</dbReference>
<gene>
    <name evidence="14" type="ORF">JV46_08070</name>
</gene>
<evidence type="ECO:0000313" key="14">
    <source>
        <dbReference type="EMBL" id="KHF24581.1"/>
    </source>
</evidence>
<evidence type="ECO:0000256" key="10">
    <source>
        <dbReference type="PIRSR" id="PIRSR000350-4"/>
    </source>
</evidence>
<name>A0A0B0HAW1_SOVGS</name>